<dbReference type="PANTHER" id="PTHR39332:SF7">
    <property type="entry name" value="SRPBCC FAMILY PROTEIN"/>
    <property type="match status" value="1"/>
</dbReference>
<dbReference type="RefSeq" id="WP_380689579.1">
    <property type="nucleotide sequence ID" value="NZ_JBHRSS010000004.1"/>
</dbReference>
<dbReference type="InterPro" id="IPR019587">
    <property type="entry name" value="Polyketide_cyclase/dehydratase"/>
</dbReference>
<reference evidence="3" key="1">
    <citation type="journal article" date="2019" name="Int. J. Syst. Evol. Microbiol.">
        <title>The Global Catalogue of Microorganisms (GCM) 10K type strain sequencing project: providing services to taxonomists for standard genome sequencing and annotation.</title>
        <authorList>
            <consortium name="The Broad Institute Genomics Platform"/>
            <consortium name="The Broad Institute Genome Sequencing Center for Infectious Disease"/>
            <person name="Wu L."/>
            <person name="Ma J."/>
        </authorList>
    </citation>
    <scope>NUCLEOTIDE SEQUENCE [LARGE SCALE GENOMIC DNA]</scope>
    <source>
        <strain evidence="3">KCTC 52640</strain>
    </source>
</reference>
<dbReference type="Pfam" id="PF10604">
    <property type="entry name" value="Polyketide_cyc2"/>
    <property type="match status" value="1"/>
</dbReference>
<organism evidence="2 3">
    <name type="scientific">Salinisphaera aquimarina</name>
    <dbReference type="NCBI Taxonomy" id="2094031"/>
    <lineage>
        <taxon>Bacteria</taxon>
        <taxon>Pseudomonadati</taxon>
        <taxon>Pseudomonadota</taxon>
        <taxon>Gammaproteobacteria</taxon>
        <taxon>Salinisphaerales</taxon>
        <taxon>Salinisphaeraceae</taxon>
        <taxon>Salinisphaera</taxon>
    </lineage>
</organism>
<dbReference type="SUPFAM" id="SSF55961">
    <property type="entry name" value="Bet v1-like"/>
    <property type="match status" value="1"/>
</dbReference>
<keyword evidence="3" id="KW-1185">Reference proteome</keyword>
<dbReference type="EMBL" id="JBHRSS010000004">
    <property type="protein sequence ID" value="MFC3104442.1"/>
    <property type="molecule type" value="Genomic_DNA"/>
</dbReference>
<sequence>MNIRAKRFNTTATLVLTTCVSALLATPAFAADKDASAMADHAKKGSITVTQSKVIDAAPDEVWSTVRDFDALSLWHPAVESSDIAKGENNKPGAQRHLTLSDGGTVDEQLISWDDAGMSYSYKILGGVLPVSNYVSTIAVEAEGDERSRLIWKGQFDPAEGQTADKAKTVITSVYDAGLNNVDTMMSGD</sequence>
<dbReference type="CDD" id="cd07821">
    <property type="entry name" value="PYR_PYL_RCAR_like"/>
    <property type="match status" value="1"/>
</dbReference>
<protein>
    <submittedName>
        <fullName evidence="2">SRPBCC family protein</fullName>
    </submittedName>
</protein>
<evidence type="ECO:0000256" key="1">
    <source>
        <dbReference type="SAM" id="SignalP"/>
    </source>
</evidence>
<keyword evidence="1" id="KW-0732">Signal</keyword>
<dbReference type="InterPro" id="IPR023393">
    <property type="entry name" value="START-like_dom_sf"/>
</dbReference>
<accession>A0ABV7ES47</accession>
<feature type="chain" id="PRO_5047224191" evidence="1">
    <location>
        <begin position="31"/>
        <end position="189"/>
    </location>
</feature>
<dbReference type="Proteomes" id="UP001595462">
    <property type="component" value="Unassembled WGS sequence"/>
</dbReference>
<evidence type="ECO:0000313" key="3">
    <source>
        <dbReference type="Proteomes" id="UP001595462"/>
    </source>
</evidence>
<feature type="signal peptide" evidence="1">
    <location>
        <begin position="1"/>
        <end position="30"/>
    </location>
</feature>
<proteinExistence type="predicted"/>
<dbReference type="Gene3D" id="3.30.530.20">
    <property type="match status" value="1"/>
</dbReference>
<gene>
    <name evidence="2" type="ORF">ACFOSU_11130</name>
</gene>
<dbReference type="PANTHER" id="PTHR39332">
    <property type="entry name" value="BLL4707 PROTEIN"/>
    <property type="match status" value="1"/>
</dbReference>
<name>A0ABV7ES47_9GAMM</name>
<evidence type="ECO:0000313" key="2">
    <source>
        <dbReference type="EMBL" id="MFC3104442.1"/>
    </source>
</evidence>
<comment type="caution">
    <text evidence="2">The sequence shown here is derived from an EMBL/GenBank/DDBJ whole genome shotgun (WGS) entry which is preliminary data.</text>
</comment>